<dbReference type="OrthoDB" id="164921at2759"/>
<feature type="transmembrane region" description="Helical" evidence="2">
    <location>
        <begin position="89"/>
        <end position="107"/>
    </location>
</feature>
<protein>
    <submittedName>
        <fullName evidence="3">Uncharacterized protein</fullName>
    </submittedName>
</protein>
<proteinExistence type="predicted"/>
<feature type="region of interest" description="Disordered" evidence="1">
    <location>
        <begin position="1"/>
        <end position="38"/>
    </location>
</feature>
<feature type="non-terminal residue" evidence="3">
    <location>
        <position position="1"/>
    </location>
</feature>
<name>A0A9P8PH04_WICPI</name>
<organism evidence="3 4">
    <name type="scientific">Wickerhamomyces pijperi</name>
    <name type="common">Yeast</name>
    <name type="synonym">Pichia pijperi</name>
    <dbReference type="NCBI Taxonomy" id="599730"/>
    <lineage>
        <taxon>Eukaryota</taxon>
        <taxon>Fungi</taxon>
        <taxon>Dikarya</taxon>
        <taxon>Ascomycota</taxon>
        <taxon>Saccharomycotina</taxon>
        <taxon>Saccharomycetes</taxon>
        <taxon>Phaffomycetales</taxon>
        <taxon>Wickerhamomycetaceae</taxon>
        <taxon>Wickerhamomyces</taxon>
    </lineage>
</organism>
<evidence type="ECO:0000313" key="3">
    <source>
        <dbReference type="EMBL" id="KAH3672163.1"/>
    </source>
</evidence>
<reference evidence="3" key="2">
    <citation type="submission" date="2021-01" db="EMBL/GenBank/DDBJ databases">
        <authorList>
            <person name="Schikora-Tamarit M.A."/>
        </authorList>
    </citation>
    <scope>NUCLEOTIDE SEQUENCE</scope>
    <source>
        <strain evidence="3">CBS2887</strain>
    </source>
</reference>
<dbReference type="EMBL" id="JAEUBG010005845">
    <property type="protein sequence ID" value="KAH3672163.1"/>
    <property type="molecule type" value="Genomic_DNA"/>
</dbReference>
<feature type="transmembrane region" description="Helical" evidence="2">
    <location>
        <begin position="280"/>
        <end position="302"/>
    </location>
</feature>
<accession>A0A9P8PH04</accession>
<gene>
    <name evidence="3" type="ORF">WICPIJ_010102</name>
</gene>
<comment type="caution">
    <text evidence="3">The sequence shown here is derived from an EMBL/GenBank/DDBJ whole genome shotgun (WGS) entry which is preliminary data.</text>
</comment>
<sequence length="656" mass="75988">VSPEPITFPSETTSLLQQPQSTNGQHGRPPHETFQSFPPLPQDADAQTSVNSENNLRDVESQSLFRGRHGFLRLWISLIPTLYDLYKGYFLPFVIRLDIFALVLLFLNDCYEFLSLDDLSVDVTLEQICVFIGLLWCWIMSNEVWFHEDEEVEYDEGEDEAIEEQEGDTASHGNKKKDHSYSYKLHYDTVILFLFALLTFFQYLGLNTVLTRDGLDSIINFSQRFTLTSKLVKSVKWLNLIVIITYDLIQNVYENHHLHHDINQPQQRLLRVNKQRIYHVLYHLIKFVVIIALSIVCLGELINLLTLRRSTVTQFDSPPSNLSRARMHCIDTECSSLLQIQCHGLDDTTGLPSTQPLVLYFSGYYDSATHSSTWLEDAYNSRDIRPLQRYCIIERPGYNDLTSAYTDLKSPVSFEDVVKGVKYAMETDYGIDFHPDSSSEPPLQVCLVGYGQGAQFVQLFASIIDPVVLHSAMFIDGWNDKVYQYGFNWEFNRQFANIIPRFTRWENIKRYFYSVLLKFDIFTHVKKLWVNIILNNNENTHTTVRSNSFNRAKFKEFLTYNLLSKPQLVQSQKALLNVKLSILSADNLIKASTRWSELQRELVMMSKLVYEWDIVKLSAAALQMDETNVESQLTEVWNDELAKKELGKALLRLVES</sequence>
<reference evidence="3" key="1">
    <citation type="journal article" date="2021" name="Open Biol.">
        <title>Shared evolutionary footprints suggest mitochondrial oxidative damage underlies multiple complex I losses in fungi.</title>
        <authorList>
            <person name="Schikora-Tamarit M.A."/>
            <person name="Marcet-Houben M."/>
            <person name="Nosek J."/>
            <person name="Gabaldon T."/>
        </authorList>
    </citation>
    <scope>NUCLEOTIDE SEQUENCE</scope>
    <source>
        <strain evidence="3">CBS2887</strain>
    </source>
</reference>
<keyword evidence="2" id="KW-1133">Transmembrane helix</keyword>
<keyword evidence="2" id="KW-0812">Transmembrane</keyword>
<dbReference type="AlphaFoldDB" id="A0A9P8PH04"/>
<feature type="compositionally biased region" description="Acidic residues" evidence="1">
    <location>
        <begin position="157"/>
        <end position="167"/>
    </location>
</feature>
<dbReference type="SUPFAM" id="SSF53474">
    <property type="entry name" value="alpha/beta-Hydrolases"/>
    <property type="match status" value="1"/>
</dbReference>
<evidence type="ECO:0000313" key="4">
    <source>
        <dbReference type="Proteomes" id="UP000774326"/>
    </source>
</evidence>
<evidence type="ECO:0000256" key="2">
    <source>
        <dbReference type="SAM" id="Phobius"/>
    </source>
</evidence>
<keyword evidence="4" id="KW-1185">Reference proteome</keyword>
<keyword evidence="2" id="KW-0472">Membrane</keyword>
<dbReference type="InterPro" id="IPR029058">
    <property type="entry name" value="AB_hydrolase_fold"/>
</dbReference>
<evidence type="ECO:0000256" key="1">
    <source>
        <dbReference type="SAM" id="MobiDB-lite"/>
    </source>
</evidence>
<feature type="compositionally biased region" description="Polar residues" evidence="1">
    <location>
        <begin position="9"/>
        <end position="25"/>
    </location>
</feature>
<feature type="region of interest" description="Disordered" evidence="1">
    <location>
        <begin position="157"/>
        <end position="176"/>
    </location>
</feature>
<dbReference type="Proteomes" id="UP000774326">
    <property type="component" value="Unassembled WGS sequence"/>
</dbReference>
<feature type="transmembrane region" description="Helical" evidence="2">
    <location>
        <begin position="190"/>
        <end position="210"/>
    </location>
</feature>